<proteinExistence type="predicted"/>
<organism evidence="1">
    <name type="scientific">Rhizophora mucronata</name>
    <name type="common">Asiatic mangrove</name>
    <dbReference type="NCBI Taxonomy" id="61149"/>
    <lineage>
        <taxon>Eukaryota</taxon>
        <taxon>Viridiplantae</taxon>
        <taxon>Streptophyta</taxon>
        <taxon>Embryophyta</taxon>
        <taxon>Tracheophyta</taxon>
        <taxon>Spermatophyta</taxon>
        <taxon>Magnoliopsida</taxon>
        <taxon>eudicotyledons</taxon>
        <taxon>Gunneridae</taxon>
        <taxon>Pentapetalae</taxon>
        <taxon>rosids</taxon>
        <taxon>fabids</taxon>
        <taxon>Malpighiales</taxon>
        <taxon>Rhizophoraceae</taxon>
        <taxon>Rhizophora</taxon>
    </lineage>
</organism>
<protein>
    <submittedName>
        <fullName evidence="1">Uncharacterized protein</fullName>
    </submittedName>
</protein>
<reference evidence="1" key="1">
    <citation type="submission" date="2018-02" db="EMBL/GenBank/DDBJ databases">
        <title>Rhizophora mucronata_Transcriptome.</title>
        <authorList>
            <person name="Meera S.P."/>
            <person name="Sreeshan A."/>
            <person name="Augustine A."/>
        </authorList>
    </citation>
    <scope>NUCLEOTIDE SEQUENCE</scope>
    <source>
        <tissue evidence="1">Leaf</tissue>
    </source>
</reference>
<name>A0A2P2P0M7_RHIMU</name>
<evidence type="ECO:0000313" key="1">
    <source>
        <dbReference type="EMBL" id="MBX48286.1"/>
    </source>
</evidence>
<accession>A0A2P2P0M7</accession>
<sequence>MLSTLYWQVLGITS</sequence>
<dbReference type="EMBL" id="GGEC01067802">
    <property type="protein sequence ID" value="MBX48286.1"/>
    <property type="molecule type" value="Transcribed_RNA"/>
</dbReference>